<dbReference type="GO" id="GO:0030428">
    <property type="term" value="C:cell septum"/>
    <property type="evidence" value="ECO:0007669"/>
    <property type="project" value="TreeGrafter"/>
</dbReference>
<dbReference type="OrthoDB" id="7069135at2"/>
<dbReference type="GO" id="GO:0042834">
    <property type="term" value="F:peptidoglycan binding"/>
    <property type="evidence" value="ECO:0007669"/>
    <property type="project" value="InterPro"/>
</dbReference>
<dbReference type="GO" id="GO:0032506">
    <property type="term" value="P:cytokinetic process"/>
    <property type="evidence" value="ECO:0007669"/>
    <property type="project" value="TreeGrafter"/>
</dbReference>
<keyword evidence="4" id="KW-0131">Cell cycle</keyword>
<evidence type="ECO:0000313" key="5">
    <source>
        <dbReference type="Proteomes" id="UP000092544"/>
    </source>
</evidence>
<dbReference type="STRING" id="1792290.MSP8886_01566"/>
<accession>A0A1A8TBV2</accession>
<feature type="compositionally biased region" description="Polar residues" evidence="1">
    <location>
        <begin position="72"/>
        <end position="84"/>
    </location>
</feature>
<keyword evidence="2" id="KW-1133">Transmembrane helix</keyword>
<dbReference type="GO" id="GO:0032153">
    <property type="term" value="C:cell division site"/>
    <property type="evidence" value="ECO:0007669"/>
    <property type="project" value="TreeGrafter"/>
</dbReference>
<dbReference type="InterPro" id="IPR052521">
    <property type="entry name" value="Cell_div_SPOR-domain"/>
</dbReference>
<evidence type="ECO:0000256" key="2">
    <source>
        <dbReference type="SAM" id="Phobius"/>
    </source>
</evidence>
<proteinExistence type="predicted"/>
<keyword evidence="2" id="KW-0472">Membrane</keyword>
<dbReference type="PANTHER" id="PTHR38687">
    <property type="entry name" value="CELL DIVISION PROTEIN DEDD-RELATED"/>
    <property type="match status" value="1"/>
</dbReference>
<dbReference type="PANTHER" id="PTHR38687:SF1">
    <property type="entry name" value="CELL DIVISION PROTEIN DEDD"/>
    <property type="match status" value="1"/>
</dbReference>
<feature type="domain" description="SPOR" evidence="3">
    <location>
        <begin position="139"/>
        <end position="214"/>
    </location>
</feature>
<sequence length="217" mass="23508">MLDKTLTHRLIGAGIMIVAAAIILPQVLDGQRPPELGVQVEVSKAPVFPEAKIAATQPVSSLPDRSSKNDVTHVSVTNKHSTSAIPLKQPQDITLVPTDKTSVNKEDSSSKQSAQNDSSSSRTAKASTDKQTSENRPKPQMAVRWTVQIATFANEANAKRLVAKLKKANYSAYSITSSSLNKVYVGPEFERSASEKTMNDIKKKFGLKGIVTKFSEN</sequence>
<evidence type="ECO:0000313" key="4">
    <source>
        <dbReference type="EMBL" id="SBS29658.1"/>
    </source>
</evidence>
<dbReference type="AlphaFoldDB" id="A0A1A8TBV2"/>
<feature type="transmembrane region" description="Helical" evidence="2">
    <location>
        <begin position="6"/>
        <end position="24"/>
    </location>
</feature>
<feature type="compositionally biased region" description="Basic and acidic residues" evidence="1">
    <location>
        <begin position="127"/>
        <end position="137"/>
    </location>
</feature>
<dbReference type="InterPro" id="IPR036680">
    <property type="entry name" value="SPOR-like_sf"/>
</dbReference>
<reference evidence="4 5" key="1">
    <citation type="submission" date="2016-06" db="EMBL/GenBank/DDBJ databases">
        <authorList>
            <person name="Kjaerup R.B."/>
            <person name="Dalgaard T.S."/>
            <person name="Juul-Madsen H.R."/>
        </authorList>
    </citation>
    <scope>NUCLEOTIDE SEQUENCE [LARGE SCALE GENOMIC DNA]</scope>
    <source>
        <strain evidence="4 5">CECT 8886</strain>
    </source>
</reference>
<protein>
    <submittedName>
        <fullName evidence="4">Cell division protein DedD</fullName>
    </submittedName>
</protein>
<evidence type="ECO:0000256" key="1">
    <source>
        <dbReference type="SAM" id="MobiDB-lite"/>
    </source>
</evidence>
<keyword evidence="5" id="KW-1185">Reference proteome</keyword>
<organism evidence="4 5">
    <name type="scientific">Marinomonas spartinae</name>
    <dbReference type="NCBI Taxonomy" id="1792290"/>
    <lineage>
        <taxon>Bacteria</taxon>
        <taxon>Pseudomonadati</taxon>
        <taxon>Pseudomonadota</taxon>
        <taxon>Gammaproteobacteria</taxon>
        <taxon>Oceanospirillales</taxon>
        <taxon>Oceanospirillaceae</taxon>
        <taxon>Marinomonas</taxon>
    </lineage>
</organism>
<dbReference type="EMBL" id="FLOB01000003">
    <property type="protein sequence ID" value="SBS29658.1"/>
    <property type="molecule type" value="Genomic_DNA"/>
</dbReference>
<dbReference type="PROSITE" id="PS51724">
    <property type="entry name" value="SPOR"/>
    <property type="match status" value="1"/>
</dbReference>
<dbReference type="Proteomes" id="UP000092544">
    <property type="component" value="Unassembled WGS sequence"/>
</dbReference>
<feature type="region of interest" description="Disordered" evidence="1">
    <location>
        <begin position="57"/>
        <end position="142"/>
    </location>
</feature>
<keyword evidence="2" id="KW-0812">Transmembrane</keyword>
<keyword evidence="4" id="KW-0132">Cell division</keyword>
<dbReference type="SUPFAM" id="SSF110997">
    <property type="entry name" value="Sporulation related repeat"/>
    <property type="match status" value="1"/>
</dbReference>
<dbReference type="Gene3D" id="3.30.70.1070">
    <property type="entry name" value="Sporulation related repeat"/>
    <property type="match status" value="1"/>
</dbReference>
<feature type="compositionally biased region" description="Low complexity" evidence="1">
    <location>
        <begin position="110"/>
        <end position="121"/>
    </location>
</feature>
<gene>
    <name evidence="4" type="ORF">MSP8886_01566</name>
</gene>
<dbReference type="Pfam" id="PF05036">
    <property type="entry name" value="SPOR"/>
    <property type="match status" value="1"/>
</dbReference>
<name>A0A1A8TBV2_9GAMM</name>
<evidence type="ECO:0000259" key="3">
    <source>
        <dbReference type="PROSITE" id="PS51724"/>
    </source>
</evidence>
<dbReference type="RefSeq" id="WP_067014609.1">
    <property type="nucleotide sequence ID" value="NZ_FLOB01000003.1"/>
</dbReference>
<dbReference type="InterPro" id="IPR007730">
    <property type="entry name" value="SPOR-like_dom"/>
</dbReference>